<protein>
    <submittedName>
        <fullName evidence="1">Uncharacterized protein</fullName>
    </submittedName>
</protein>
<gene>
    <name evidence="1" type="ORF">METZ01_LOCUS3204</name>
</gene>
<name>A0A381N6U1_9ZZZZ</name>
<dbReference type="AlphaFoldDB" id="A0A381N6U1"/>
<dbReference type="EMBL" id="UINC01000166">
    <property type="protein sequence ID" value="SUZ50350.1"/>
    <property type="molecule type" value="Genomic_DNA"/>
</dbReference>
<sequence>MFALIWVWYGGVGSLKGIGGRLKTSLGAIMFAHVRE</sequence>
<proteinExistence type="predicted"/>
<accession>A0A381N6U1</accession>
<evidence type="ECO:0000313" key="1">
    <source>
        <dbReference type="EMBL" id="SUZ50350.1"/>
    </source>
</evidence>
<reference evidence="1" key="1">
    <citation type="submission" date="2018-05" db="EMBL/GenBank/DDBJ databases">
        <authorList>
            <person name="Lanie J.A."/>
            <person name="Ng W.-L."/>
            <person name="Kazmierczak K.M."/>
            <person name="Andrzejewski T.M."/>
            <person name="Davidsen T.M."/>
            <person name="Wayne K.J."/>
            <person name="Tettelin H."/>
            <person name="Glass J.I."/>
            <person name="Rusch D."/>
            <person name="Podicherti R."/>
            <person name="Tsui H.-C.T."/>
            <person name="Winkler M.E."/>
        </authorList>
    </citation>
    <scope>NUCLEOTIDE SEQUENCE</scope>
</reference>
<organism evidence="1">
    <name type="scientific">marine metagenome</name>
    <dbReference type="NCBI Taxonomy" id="408172"/>
    <lineage>
        <taxon>unclassified sequences</taxon>
        <taxon>metagenomes</taxon>
        <taxon>ecological metagenomes</taxon>
    </lineage>
</organism>